<evidence type="ECO:0000256" key="4">
    <source>
        <dbReference type="ARBA" id="ARBA00023136"/>
    </source>
</evidence>
<feature type="transmembrane region" description="Helical" evidence="5">
    <location>
        <begin position="171"/>
        <end position="193"/>
    </location>
</feature>
<feature type="transmembrane region" description="Helical" evidence="5">
    <location>
        <begin position="213"/>
        <end position="235"/>
    </location>
</feature>
<keyword evidence="2 5" id="KW-0812">Transmembrane</keyword>
<comment type="caution">
    <text evidence="6">The sequence shown here is derived from an EMBL/GenBank/DDBJ whole genome shotgun (WGS) entry which is preliminary data.</text>
</comment>
<feature type="transmembrane region" description="Helical" evidence="5">
    <location>
        <begin position="346"/>
        <end position="367"/>
    </location>
</feature>
<dbReference type="EMBL" id="JBHSPF010000020">
    <property type="protein sequence ID" value="MFC5628370.1"/>
    <property type="molecule type" value="Genomic_DNA"/>
</dbReference>
<feature type="transmembrane region" description="Helical" evidence="5">
    <location>
        <begin position="286"/>
        <end position="302"/>
    </location>
</feature>
<dbReference type="Proteomes" id="UP001596143">
    <property type="component" value="Unassembled WGS sequence"/>
</dbReference>
<comment type="subcellular location">
    <subcellularLocation>
        <location evidence="1">Membrane</location>
        <topology evidence="1">Multi-pass membrane protein</topology>
    </subcellularLocation>
</comment>
<feature type="transmembrane region" description="Helical" evidence="5">
    <location>
        <begin position="404"/>
        <end position="427"/>
    </location>
</feature>
<feature type="transmembrane region" description="Helical" evidence="5">
    <location>
        <begin position="439"/>
        <end position="459"/>
    </location>
</feature>
<dbReference type="Pfam" id="PF00939">
    <property type="entry name" value="Na_sulph_symp"/>
    <property type="match status" value="1"/>
</dbReference>
<evidence type="ECO:0000256" key="1">
    <source>
        <dbReference type="ARBA" id="ARBA00004141"/>
    </source>
</evidence>
<keyword evidence="7" id="KW-1185">Reference proteome</keyword>
<evidence type="ECO:0000256" key="5">
    <source>
        <dbReference type="SAM" id="Phobius"/>
    </source>
</evidence>
<dbReference type="PANTHER" id="PTHR43652:SF2">
    <property type="entry name" value="BASIC AMINO ACID ANTIPORTER YFCC-RELATED"/>
    <property type="match status" value="1"/>
</dbReference>
<keyword evidence="3 5" id="KW-1133">Transmembrane helix</keyword>
<evidence type="ECO:0000313" key="6">
    <source>
        <dbReference type="EMBL" id="MFC5628370.1"/>
    </source>
</evidence>
<protein>
    <submittedName>
        <fullName evidence="6">SLC13 family permease</fullName>
    </submittedName>
</protein>
<feature type="transmembrane region" description="Helical" evidence="5">
    <location>
        <begin position="372"/>
        <end position="392"/>
    </location>
</feature>
<dbReference type="InterPro" id="IPR051679">
    <property type="entry name" value="DASS-Related_Transporters"/>
</dbReference>
<feature type="transmembrane region" description="Helical" evidence="5">
    <location>
        <begin position="37"/>
        <end position="65"/>
    </location>
</feature>
<keyword evidence="4 5" id="KW-0472">Membrane</keyword>
<feature type="transmembrane region" description="Helical" evidence="5">
    <location>
        <begin position="314"/>
        <end position="334"/>
    </location>
</feature>
<gene>
    <name evidence="6" type="ORF">ACFPTR_05595</name>
</gene>
<dbReference type="RefSeq" id="WP_270897653.1">
    <property type="nucleotide sequence ID" value="NZ_JBHSPF010000020.1"/>
</dbReference>
<feature type="transmembrane region" description="Helical" evidence="5">
    <location>
        <begin position="119"/>
        <end position="137"/>
    </location>
</feature>
<organism evidence="6 7">
    <name type="scientific">Aliibacillus thermotolerans</name>
    <dbReference type="NCBI Taxonomy" id="1834418"/>
    <lineage>
        <taxon>Bacteria</taxon>
        <taxon>Bacillati</taxon>
        <taxon>Bacillota</taxon>
        <taxon>Bacilli</taxon>
        <taxon>Bacillales</taxon>
        <taxon>Bacillaceae</taxon>
        <taxon>Aliibacillus</taxon>
    </lineage>
</organism>
<evidence type="ECO:0000256" key="3">
    <source>
        <dbReference type="ARBA" id="ARBA00022989"/>
    </source>
</evidence>
<feature type="transmembrane region" description="Helical" evidence="5">
    <location>
        <begin position="77"/>
        <end position="99"/>
    </location>
</feature>
<accession>A0ABW0U6K7</accession>
<proteinExistence type="predicted"/>
<sequence>MNRNLILTILVVFIVAAIGYGMSVSVHFTSEQQWTLIILLFAIYLWIATPIPTAASSLLIIALLLVFNIADSVEEAFVGFLTPALYFIFILSLVSNALVKVNVDRIFAKLLVNFSKGSPLQLIISLPIIVLTMPILLPSAVARFKIMLPLITSINDYYGYERKSVFHKYSIYLIGMVNQNATIVIFTGGGFPILAHQLVKDYGIANPSWLEWILIIGPPLWIGSIIMVLIIFYYLKALYPNNDFKKKAAINTWNQEEEKLSPKFWITLISFFAMIIVWIVSDEDKIPLILPPMLAIALYALPKMGLVTNKMVRAYDWESFLMLGASFSLGAMLMKNGTAEAIANSLIMFVPTDIGMTLKFIIIGIIVFLLRFLFIVPSAALVVIFPIVMSYADLLEIPEFPLAFLIILIVASMLVLPIHTTTTYLAFQTNILTKREQYTIGITFSLVFIVISILSALYYW</sequence>
<dbReference type="InterPro" id="IPR001898">
    <property type="entry name" value="SLC13A/DASS"/>
</dbReference>
<dbReference type="PANTHER" id="PTHR43652">
    <property type="entry name" value="BASIC AMINO ACID ANTIPORTER YFCC-RELATED"/>
    <property type="match status" value="1"/>
</dbReference>
<evidence type="ECO:0000256" key="2">
    <source>
        <dbReference type="ARBA" id="ARBA00022692"/>
    </source>
</evidence>
<evidence type="ECO:0000313" key="7">
    <source>
        <dbReference type="Proteomes" id="UP001596143"/>
    </source>
</evidence>
<name>A0ABW0U6K7_9BACI</name>
<reference evidence="7" key="1">
    <citation type="journal article" date="2019" name="Int. J. Syst. Evol. Microbiol.">
        <title>The Global Catalogue of Microorganisms (GCM) 10K type strain sequencing project: providing services to taxonomists for standard genome sequencing and annotation.</title>
        <authorList>
            <consortium name="The Broad Institute Genomics Platform"/>
            <consortium name="The Broad Institute Genome Sequencing Center for Infectious Disease"/>
            <person name="Wu L."/>
            <person name="Ma J."/>
        </authorList>
    </citation>
    <scope>NUCLEOTIDE SEQUENCE [LARGE SCALE GENOMIC DNA]</scope>
    <source>
        <strain evidence="7">CGMCC 1.15790</strain>
    </source>
</reference>
<feature type="transmembrane region" description="Helical" evidence="5">
    <location>
        <begin position="264"/>
        <end position="280"/>
    </location>
</feature>